<feature type="region of interest" description="Disordered" evidence="1">
    <location>
        <begin position="163"/>
        <end position="226"/>
    </location>
</feature>
<dbReference type="RefSeq" id="WP_146251061.1">
    <property type="nucleotide sequence ID" value="NZ_QJKF01000002.1"/>
</dbReference>
<comment type="caution">
    <text evidence="2">The sequence shown here is derived from an EMBL/GenBank/DDBJ whole genome shotgun (WGS) entry which is preliminary data.</text>
</comment>
<feature type="compositionally biased region" description="Polar residues" evidence="1">
    <location>
        <begin position="189"/>
        <end position="199"/>
    </location>
</feature>
<accession>A0A318KCL9</accession>
<name>A0A318KCL9_9NOCA</name>
<reference evidence="2 3" key="1">
    <citation type="submission" date="2018-05" db="EMBL/GenBank/DDBJ databases">
        <title>Genomic Encyclopedia of Type Strains, Phase IV (KMG-IV): sequencing the most valuable type-strain genomes for metagenomic binning, comparative biology and taxonomic classification.</title>
        <authorList>
            <person name="Goeker M."/>
        </authorList>
    </citation>
    <scope>NUCLEOTIDE SEQUENCE [LARGE SCALE GENOMIC DNA]</scope>
    <source>
        <strain evidence="2 3">DSM 44704</strain>
    </source>
</reference>
<evidence type="ECO:0000313" key="2">
    <source>
        <dbReference type="EMBL" id="PXX69296.1"/>
    </source>
</evidence>
<dbReference type="Proteomes" id="UP000247569">
    <property type="component" value="Unassembled WGS sequence"/>
</dbReference>
<evidence type="ECO:0000313" key="3">
    <source>
        <dbReference type="Proteomes" id="UP000247569"/>
    </source>
</evidence>
<keyword evidence="3" id="KW-1185">Reference proteome</keyword>
<protein>
    <submittedName>
        <fullName evidence="2">Uncharacterized protein</fullName>
    </submittedName>
</protein>
<gene>
    <name evidence="2" type="ORF">DFR70_102985</name>
</gene>
<dbReference type="AlphaFoldDB" id="A0A318KCL9"/>
<organism evidence="2 3">
    <name type="scientific">Nocardia tenerifensis</name>
    <dbReference type="NCBI Taxonomy" id="228006"/>
    <lineage>
        <taxon>Bacteria</taxon>
        <taxon>Bacillati</taxon>
        <taxon>Actinomycetota</taxon>
        <taxon>Actinomycetes</taxon>
        <taxon>Mycobacteriales</taxon>
        <taxon>Nocardiaceae</taxon>
        <taxon>Nocardia</taxon>
    </lineage>
</organism>
<proteinExistence type="predicted"/>
<dbReference type="EMBL" id="QJKF01000002">
    <property type="protein sequence ID" value="PXX69296.1"/>
    <property type="molecule type" value="Genomic_DNA"/>
</dbReference>
<sequence>MPWSGPPQPSLPGIETFFALVSCSFSLTGDVFPSVDTAFAPIGEFIPLAGRGLSLVRCGLAFVGCGLSLVGRGLAFVGCGLSLVGRGLAFVGCGLSLVGRDLAFVRGLLAQSDRVLSAPQQRFPAHKVGFPVGQSFFALREVRSVGAGVALLFGRHMKMMSLAESRRQDRPTSGGTRTPPTPAPPPHSRNASGSSTQWRGYSRPGVFTVTVDRGRRPAAGSGVLEE</sequence>
<evidence type="ECO:0000256" key="1">
    <source>
        <dbReference type="SAM" id="MobiDB-lite"/>
    </source>
</evidence>